<feature type="region of interest" description="Disordered" evidence="1">
    <location>
        <begin position="34"/>
        <end position="55"/>
    </location>
</feature>
<protein>
    <submittedName>
        <fullName evidence="2">Uncharacterized protein</fullName>
    </submittedName>
</protein>
<evidence type="ECO:0000313" key="2">
    <source>
        <dbReference type="EMBL" id="CDX56755.1"/>
    </source>
</evidence>
<dbReference type="AlphaFoldDB" id="A0A0K2VYE8"/>
<gene>
    <name evidence="2" type="ORF">MPL1032_20689</name>
</gene>
<evidence type="ECO:0000313" key="3">
    <source>
        <dbReference type="Proteomes" id="UP000182888"/>
    </source>
</evidence>
<reference evidence="3" key="1">
    <citation type="submission" date="2014-08" db="EMBL/GenBank/DDBJ databases">
        <authorList>
            <person name="Edwards T."/>
        </authorList>
    </citation>
    <scope>NUCLEOTIDE SEQUENCE [LARGE SCALE GENOMIC DNA]</scope>
</reference>
<proteinExistence type="predicted"/>
<sequence length="101" mass="11108">MPGARHRRLAQWPLAHRAALRICSIADRSCRYRQRTPDRPHQRRGSGVALRPRRVGLSQPQVLSGLSLPTAHSPGPVASQTGVIQSAGLWEDAFRVLSALN</sequence>
<dbReference type="EMBL" id="CCND01000012">
    <property type="protein sequence ID" value="CDX56755.1"/>
    <property type="molecule type" value="Genomic_DNA"/>
</dbReference>
<name>A0A0K2VYE8_MESPL</name>
<evidence type="ECO:0000256" key="1">
    <source>
        <dbReference type="SAM" id="MobiDB-lite"/>
    </source>
</evidence>
<accession>A0A0K2VYE8</accession>
<dbReference type="Proteomes" id="UP000182888">
    <property type="component" value="Unassembled WGS sequence"/>
</dbReference>
<organism evidence="2 3">
    <name type="scientific">Mesorhizobium plurifarium</name>
    <dbReference type="NCBI Taxonomy" id="69974"/>
    <lineage>
        <taxon>Bacteria</taxon>
        <taxon>Pseudomonadati</taxon>
        <taxon>Pseudomonadota</taxon>
        <taxon>Alphaproteobacteria</taxon>
        <taxon>Hyphomicrobiales</taxon>
        <taxon>Phyllobacteriaceae</taxon>
        <taxon>Mesorhizobium</taxon>
    </lineage>
</organism>